<name>A0AAD2GRW0_9AGAR</name>
<protein>
    <submittedName>
        <fullName evidence="1">Uncharacterized protein</fullName>
    </submittedName>
</protein>
<keyword evidence="2" id="KW-1185">Reference proteome</keyword>
<dbReference type="EMBL" id="CAVNYO010000026">
    <property type="protein sequence ID" value="CAK5262798.1"/>
    <property type="molecule type" value="Genomic_DNA"/>
</dbReference>
<comment type="caution">
    <text evidence="1">The sequence shown here is derived from an EMBL/GenBank/DDBJ whole genome shotgun (WGS) entry which is preliminary data.</text>
</comment>
<reference evidence="1" key="1">
    <citation type="submission" date="2023-11" db="EMBL/GenBank/DDBJ databases">
        <authorList>
            <person name="De Vega J J."/>
            <person name="De Vega J J."/>
        </authorList>
    </citation>
    <scope>NUCLEOTIDE SEQUENCE</scope>
</reference>
<proteinExistence type="predicted"/>
<gene>
    <name evidence="1" type="ORF">MYCIT1_LOCUS1806</name>
</gene>
<dbReference type="Proteomes" id="UP001295794">
    <property type="component" value="Unassembled WGS sequence"/>
</dbReference>
<sequence length="176" mass="20018">MPSTAHKSKRCTRAKPSFPLLVGYTITAAEFKDAVTPLPRYQRLIQTPGGRSYNAALIFSMSFNYLYGIPSPIFIDDESEDDSDLTAVTTRPLLFPTRTVPQNWPEAQRAESPWDQTVLKDMVDKFESIGGRINLAQFKWKVARPESRDYPLGYNFQVALDDDQIPPVRRVEYPDA</sequence>
<evidence type="ECO:0000313" key="2">
    <source>
        <dbReference type="Proteomes" id="UP001295794"/>
    </source>
</evidence>
<accession>A0AAD2GRW0</accession>
<organism evidence="1 2">
    <name type="scientific">Mycena citricolor</name>
    <dbReference type="NCBI Taxonomy" id="2018698"/>
    <lineage>
        <taxon>Eukaryota</taxon>
        <taxon>Fungi</taxon>
        <taxon>Dikarya</taxon>
        <taxon>Basidiomycota</taxon>
        <taxon>Agaricomycotina</taxon>
        <taxon>Agaricomycetes</taxon>
        <taxon>Agaricomycetidae</taxon>
        <taxon>Agaricales</taxon>
        <taxon>Marasmiineae</taxon>
        <taxon>Mycenaceae</taxon>
        <taxon>Mycena</taxon>
    </lineage>
</organism>
<dbReference type="AlphaFoldDB" id="A0AAD2GRW0"/>
<evidence type="ECO:0000313" key="1">
    <source>
        <dbReference type="EMBL" id="CAK5262798.1"/>
    </source>
</evidence>